<proteinExistence type="predicted"/>
<keyword evidence="2" id="KW-0472">Membrane</keyword>
<keyword evidence="2" id="KW-1133">Transmembrane helix</keyword>
<feature type="region of interest" description="Disordered" evidence="1">
    <location>
        <begin position="45"/>
        <end position="67"/>
    </location>
</feature>
<dbReference type="Proteomes" id="UP000032360">
    <property type="component" value="Unassembled WGS sequence"/>
</dbReference>
<name>A0A0D8HLT3_9ACTN</name>
<evidence type="ECO:0000256" key="2">
    <source>
        <dbReference type="SAM" id="Phobius"/>
    </source>
</evidence>
<comment type="caution">
    <text evidence="3">The sequence shown here is derived from an EMBL/GenBank/DDBJ whole genome shotgun (WGS) entry which is preliminary data.</text>
</comment>
<accession>A0A0D8HLT3</accession>
<dbReference type="AlphaFoldDB" id="A0A0D8HLT3"/>
<sequence length="67" mass="7143">MKQQTPLHQLLELEVSRKEFLATLGFGALSIIGLSSIIKFLTGHSGSTVSTKSVGRARGYSSSAYGE</sequence>
<evidence type="ECO:0000256" key="1">
    <source>
        <dbReference type="SAM" id="MobiDB-lite"/>
    </source>
</evidence>
<dbReference type="EMBL" id="JXYS01000026">
    <property type="protein sequence ID" value="KJF18056.1"/>
    <property type="molecule type" value="Genomic_DNA"/>
</dbReference>
<keyword evidence="2" id="KW-0812">Transmembrane</keyword>
<feature type="transmembrane region" description="Helical" evidence="2">
    <location>
        <begin position="20"/>
        <end position="42"/>
    </location>
</feature>
<organism evidence="3 4">
    <name type="scientific">Acidithrix ferrooxidans</name>
    <dbReference type="NCBI Taxonomy" id="1280514"/>
    <lineage>
        <taxon>Bacteria</taxon>
        <taxon>Bacillati</taxon>
        <taxon>Actinomycetota</taxon>
        <taxon>Acidimicrobiia</taxon>
        <taxon>Acidimicrobiales</taxon>
        <taxon>Acidimicrobiaceae</taxon>
        <taxon>Acidithrix</taxon>
    </lineage>
</organism>
<evidence type="ECO:0000313" key="4">
    <source>
        <dbReference type="Proteomes" id="UP000032360"/>
    </source>
</evidence>
<dbReference type="RefSeq" id="WP_152625891.1">
    <property type="nucleotide sequence ID" value="NZ_JXYS01000026.1"/>
</dbReference>
<reference evidence="3 4" key="1">
    <citation type="submission" date="2015-01" db="EMBL/GenBank/DDBJ databases">
        <title>Draft genome of the acidophilic iron oxidizer Acidithrix ferrooxidans strain Py-F3.</title>
        <authorList>
            <person name="Poehlein A."/>
            <person name="Eisen S."/>
            <person name="Schloemann M."/>
            <person name="Johnson B.D."/>
            <person name="Daniel R."/>
            <person name="Muehling M."/>
        </authorList>
    </citation>
    <scope>NUCLEOTIDE SEQUENCE [LARGE SCALE GENOMIC DNA]</scope>
    <source>
        <strain evidence="3 4">Py-F3</strain>
    </source>
</reference>
<dbReference type="STRING" id="1280514.AXFE_11550"/>
<gene>
    <name evidence="3" type="ORF">AXFE_11550</name>
</gene>
<protein>
    <submittedName>
        <fullName evidence="3">Uncharacterized protein</fullName>
    </submittedName>
</protein>
<evidence type="ECO:0000313" key="3">
    <source>
        <dbReference type="EMBL" id="KJF18056.1"/>
    </source>
</evidence>
<keyword evidence="4" id="KW-1185">Reference proteome</keyword>